<dbReference type="InterPro" id="IPR050272">
    <property type="entry name" value="Isochorismatase-like_hydrls"/>
</dbReference>
<dbReference type="InterPro" id="IPR000868">
    <property type="entry name" value="Isochorismatase-like_dom"/>
</dbReference>
<dbReference type="GeneID" id="27315905"/>
<dbReference type="VEuPathDB" id="FungiDB:PV09_07932"/>
<dbReference type="Pfam" id="PF00857">
    <property type="entry name" value="Isochorismatase"/>
    <property type="match status" value="2"/>
</dbReference>
<evidence type="ECO:0000256" key="1">
    <source>
        <dbReference type="ARBA" id="ARBA00006336"/>
    </source>
</evidence>
<evidence type="ECO:0000256" key="2">
    <source>
        <dbReference type="ARBA" id="ARBA00022801"/>
    </source>
</evidence>
<organism evidence="4 5">
    <name type="scientific">Verruconis gallopava</name>
    <dbReference type="NCBI Taxonomy" id="253628"/>
    <lineage>
        <taxon>Eukaryota</taxon>
        <taxon>Fungi</taxon>
        <taxon>Dikarya</taxon>
        <taxon>Ascomycota</taxon>
        <taxon>Pezizomycotina</taxon>
        <taxon>Dothideomycetes</taxon>
        <taxon>Pleosporomycetidae</taxon>
        <taxon>Venturiales</taxon>
        <taxon>Sympoventuriaceae</taxon>
        <taxon>Verruconis</taxon>
    </lineage>
</organism>
<dbReference type="PANTHER" id="PTHR43540">
    <property type="entry name" value="PEROXYUREIDOACRYLATE/UREIDOACRYLATE AMIDOHYDROLASE-RELATED"/>
    <property type="match status" value="1"/>
</dbReference>
<accession>A0A0D2AN84</accession>
<dbReference type="RefSeq" id="XP_016210448.1">
    <property type="nucleotide sequence ID" value="XM_016361766.1"/>
</dbReference>
<dbReference type="PANTHER" id="PTHR43540:SF9">
    <property type="entry name" value="FAMILY HYDROLASE, PUTATIVE (AFU_ORTHOLOGUE AFUA_2G08700)-RELATED"/>
    <property type="match status" value="1"/>
</dbReference>
<dbReference type="CDD" id="cd00431">
    <property type="entry name" value="cysteine_hydrolases"/>
    <property type="match status" value="1"/>
</dbReference>
<gene>
    <name evidence="4" type="ORF">PV09_07932</name>
</gene>
<sequence>MSTPAKQVTAARPYAWPHDLSLGKATTALVVIDMQRDFCAPDGYFAALGYDVAPIRAVIPRLRALLCAWRRAGWRVYHTREGHRPDLSTLPQREAFRSRVGGAEIGAEGPLGRFLVRGEPGHDIVSELYPVAGEAVIDKPMRSAFSWTDFDLLLRNAGVRNLVVSSLFAPRVGRLPRHGLRQQRLTSRHICGVTTDVCVLSTVKDAVERGYDVLLLEDGCAAARGDINDAVMHSVQLEGGIAGCVAKIDDVLQVLAQA</sequence>
<reference evidence="4 5" key="1">
    <citation type="submission" date="2015-01" db="EMBL/GenBank/DDBJ databases">
        <title>The Genome Sequence of Ochroconis gallopava CBS43764.</title>
        <authorList>
            <consortium name="The Broad Institute Genomics Platform"/>
            <person name="Cuomo C."/>
            <person name="de Hoog S."/>
            <person name="Gorbushina A."/>
            <person name="Stielow B."/>
            <person name="Teixiera M."/>
            <person name="Abouelleil A."/>
            <person name="Chapman S.B."/>
            <person name="Priest M."/>
            <person name="Young S.K."/>
            <person name="Wortman J."/>
            <person name="Nusbaum C."/>
            <person name="Birren B."/>
        </authorList>
    </citation>
    <scope>NUCLEOTIDE SEQUENCE [LARGE SCALE GENOMIC DNA]</scope>
    <source>
        <strain evidence="4 5">CBS 43764</strain>
    </source>
</reference>
<dbReference type="AlphaFoldDB" id="A0A0D2AN84"/>
<dbReference type="Proteomes" id="UP000053259">
    <property type="component" value="Unassembled WGS sequence"/>
</dbReference>
<keyword evidence="5" id="KW-1185">Reference proteome</keyword>
<proteinExistence type="inferred from homology"/>
<evidence type="ECO:0000313" key="5">
    <source>
        <dbReference type="Proteomes" id="UP000053259"/>
    </source>
</evidence>
<feature type="domain" description="Isochorismatase-like" evidence="3">
    <location>
        <begin position="180"/>
        <end position="240"/>
    </location>
</feature>
<dbReference type="GO" id="GO:0016787">
    <property type="term" value="F:hydrolase activity"/>
    <property type="evidence" value="ECO:0007669"/>
    <property type="project" value="UniProtKB-KW"/>
</dbReference>
<comment type="similarity">
    <text evidence="1">Belongs to the isochorismatase family.</text>
</comment>
<feature type="domain" description="Isochorismatase-like" evidence="3">
    <location>
        <begin position="27"/>
        <end position="164"/>
    </location>
</feature>
<keyword evidence="2" id="KW-0378">Hydrolase</keyword>
<dbReference type="EMBL" id="KN847562">
    <property type="protein sequence ID" value="KIW00579.1"/>
    <property type="molecule type" value="Genomic_DNA"/>
</dbReference>
<dbReference type="SUPFAM" id="SSF52499">
    <property type="entry name" value="Isochorismatase-like hydrolases"/>
    <property type="match status" value="2"/>
</dbReference>
<name>A0A0D2AN84_9PEZI</name>
<dbReference type="Gene3D" id="3.40.50.850">
    <property type="entry name" value="Isochorismatase-like"/>
    <property type="match status" value="2"/>
</dbReference>
<protein>
    <recommendedName>
        <fullName evidence="3">Isochorismatase-like domain-containing protein</fullName>
    </recommendedName>
</protein>
<dbReference type="InParanoid" id="A0A0D2AN84"/>
<dbReference type="OrthoDB" id="167809at2759"/>
<evidence type="ECO:0000259" key="3">
    <source>
        <dbReference type="Pfam" id="PF00857"/>
    </source>
</evidence>
<dbReference type="InterPro" id="IPR036380">
    <property type="entry name" value="Isochorismatase-like_sf"/>
</dbReference>
<dbReference type="HOGENOM" id="CLU_068979_8_0_1"/>
<evidence type="ECO:0000313" key="4">
    <source>
        <dbReference type="EMBL" id="KIW00579.1"/>
    </source>
</evidence>